<evidence type="ECO:0000256" key="4">
    <source>
        <dbReference type="ARBA" id="ARBA00022695"/>
    </source>
</evidence>
<dbReference type="InterPro" id="IPR050124">
    <property type="entry name" value="tRNA_CCA-adding_enzyme"/>
</dbReference>
<evidence type="ECO:0000256" key="11">
    <source>
        <dbReference type="RuleBase" id="RU003953"/>
    </source>
</evidence>
<organism evidence="15 16">
    <name type="scientific">Tectimicrobiota bacterium</name>
    <dbReference type="NCBI Taxonomy" id="2528274"/>
    <lineage>
        <taxon>Bacteria</taxon>
        <taxon>Pseudomonadati</taxon>
        <taxon>Nitrospinota/Tectimicrobiota group</taxon>
        <taxon>Candidatus Tectimicrobiota</taxon>
    </lineage>
</organism>
<evidence type="ECO:0000256" key="2">
    <source>
        <dbReference type="ARBA" id="ARBA00022679"/>
    </source>
</evidence>
<keyword evidence="8" id="KW-0067">ATP-binding</keyword>
<dbReference type="InterPro" id="IPR032828">
    <property type="entry name" value="PolyA_RNA-bd"/>
</dbReference>
<feature type="domain" description="Poly A polymerase head" evidence="12">
    <location>
        <begin position="21"/>
        <end position="151"/>
    </location>
</feature>
<gene>
    <name evidence="15" type="ORF">FJZ47_04360</name>
</gene>
<proteinExistence type="inferred from homology"/>
<dbReference type="PANTHER" id="PTHR47545">
    <property type="entry name" value="MULTIFUNCTIONAL CCA PROTEIN"/>
    <property type="match status" value="1"/>
</dbReference>
<keyword evidence="4" id="KW-0548">Nucleotidyltransferase</keyword>
<dbReference type="Pfam" id="PF13735">
    <property type="entry name" value="tRNA_NucTran2_2"/>
    <property type="match status" value="1"/>
</dbReference>
<feature type="domain" description="CCA-adding enzyme C-terminal" evidence="14">
    <location>
        <begin position="364"/>
        <end position="441"/>
    </location>
</feature>
<protein>
    <submittedName>
        <fullName evidence="15">CCA tRNA nucleotidyltransferase</fullName>
    </submittedName>
</protein>
<dbReference type="GO" id="GO:0042245">
    <property type="term" value="P:RNA repair"/>
    <property type="evidence" value="ECO:0007669"/>
    <property type="project" value="UniProtKB-KW"/>
</dbReference>
<dbReference type="SUPFAM" id="SSF81301">
    <property type="entry name" value="Nucleotidyltransferase"/>
    <property type="match status" value="1"/>
</dbReference>
<keyword evidence="5" id="KW-0479">Metal-binding</keyword>
<comment type="caution">
    <text evidence="15">The sequence shown here is derived from an EMBL/GenBank/DDBJ whole genome shotgun (WGS) entry which is preliminary data.</text>
</comment>
<evidence type="ECO:0000259" key="13">
    <source>
        <dbReference type="Pfam" id="PF12627"/>
    </source>
</evidence>
<evidence type="ECO:0000256" key="8">
    <source>
        <dbReference type="ARBA" id="ARBA00022840"/>
    </source>
</evidence>
<dbReference type="GO" id="GO:0003723">
    <property type="term" value="F:RNA binding"/>
    <property type="evidence" value="ECO:0007669"/>
    <property type="project" value="UniProtKB-KW"/>
</dbReference>
<dbReference type="InterPro" id="IPR032810">
    <property type="entry name" value="CCA-adding_enz_C"/>
</dbReference>
<keyword evidence="7" id="KW-0692">RNA repair</keyword>
<dbReference type="SUPFAM" id="SSF81891">
    <property type="entry name" value="Poly A polymerase C-terminal region-like"/>
    <property type="match status" value="1"/>
</dbReference>
<dbReference type="Gene3D" id="1.10.246.80">
    <property type="match status" value="1"/>
</dbReference>
<evidence type="ECO:0000256" key="5">
    <source>
        <dbReference type="ARBA" id="ARBA00022723"/>
    </source>
</evidence>
<evidence type="ECO:0000256" key="7">
    <source>
        <dbReference type="ARBA" id="ARBA00022800"/>
    </source>
</evidence>
<dbReference type="Gene3D" id="1.10.3090.10">
    <property type="entry name" value="cca-adding enzyme, domain 2"/>
    <property type="match status" value="1"/>
</dbReference>
<accession>A0A937VY32</accession>
<reference evidence="15" key="1">
    <citation type="submission" date="2019-03" db="EMBL/GenBank/DDBJ databases">
        <title>Lake Tanganyika Metagenome-Assembled Genomes (MAGs).</title>
        <authorList>
            <person name="Tran P."/>
        </authorList>
    </citation>
    <scope>NUCLEOTIDE SEQUENCE</scope>
    <source>
        <strain evidence="15">K_DeepCast_65m_m2_066</strain>
    </source>
</reference>
<dbReference type="PANTHER" id="PTHR47545:SF1">
    <property type="entry name" value="MULTIFUNCTIONAL CCA PROTEIN"/>
    <property type="match status" value="1"/>
</dbReference>
<evidence type="ECO:0000256" key="3">
    <source>
        <dbReference type="ARBA" id="ARBA00022694"/>
    </source>
</evidence>
<dbReference type="Proteomes" id="UP000712673">
    <property type="component" value="Unassembled WGS sequence"/>
</dbReference>
<dbReference type="EMBL" id="VGLS01000085">
    <property type="protein sequence ID" value="MBM3223022.1"/>
    <property type="molecule type" value="Genomic_DNA"/>
</dbReference>
<dbReference type="GO" id="GO:0005524">
    <property type="term" value="F:ATP binding"/>
    <property type="evidence" value="ECO:0007669"/>
    <property type="project" value="UniProtKB-KW"/>
</dbReference>
<dbReference type="InterPro" id="IPR002646">
    <property type="entry name" value="PolA_pol_head_dom"/>
</dbReference>
<comment type="similarity">
    <text evidence="11">Belongs to the tRNA nucleotidyltransferase/poly(A) polymerase family.</text>
</comment>
<keyword evidence="9" id="KW-0460">Magnesium</keyword>
<dbReference type="Pfam" id="PF01743">
    <property type="entry name" value="PolyA_pol"/>
    <property type="match status" value="1"/>
</dbReference>
<dbReference type="InterPro" id="IPR043519">
    <property type="entry name" value="NT_sf"/>
</dbReference>
<dbReference type="Pfam" id="PF12627">
    <property type="entry name" value="PolyA_pol_RNAbd"/>
    <property type="match status" value="1"/>
</dbReference>
<comment type="cofactor">
    <cofactor evidence="1">
        <name>Mg(2+)</name>
        <dbReference type="ChEBI" id="CHEBI:18420"/>
    </cofactor>
</comment>
<keyword evidence="3" id="KW-0819">tRNA processing</keyword>
<dbReference type="Gene3D" id="3.30.460.10">
    <property type="entry name" value="Beta Polymerase, domain 2"/>
    <property type="match status" value="1"/>
</dbReference>
<keyword evidence="6" id="KW-0547">Nucleotide-binding</keyword>
<dbReference type="GO" id="GO:0008033">
    <property type="term" value="P:tRNA processing"/>
    <property type="evidence" value="ECO:0007669"/>
    <property type="project" value="UniProtKB-KW"/>
</dbReference>
<keyword evidence="10 11" id="KW-0694">RNA-binding</keyword>
<dbReference type="AlphaFoldDB" id="A0A937VY32"/>
<keyword evidence="2 11" id="KW-0808">Transferase</keyword>
<evidence type="ECO:0000259" key="14">
    <source>
        <dbReference type="Pfam" id="PF13735"/>
    </source>
</evidence>
<evidence type="ECO:0000313" key="15">
    <source>
        <dbReference type="EMBL" id="MBM3223022.1"/>
    </source>
</evidence>
<dbReference type="CDD" id="cd05398">
    <property type="entry name" value="NT_ClassII-CCAase"/>
    <property type="match status" value="1"/>
</dbReference>
<evidence type="ECO:0000256" key="10">
    <source>
        <dbReference type="ARBA" id="ARBA00022884"/>
    </source>
</evidence>
<dbReference type="GO" id="GO:0046872">
    <property type="term" value="F:metal ion binding"/>
    <property type="evidence" value="ECO:0007669"/>
    <property type="project" value="UniProtKB-KW"/>
</dbReference>
<evidence type="ECO:0000256" key="6">
    <source>
        <dbReference type="ARBA" id="ARBA00022741"/>
    </source>
</evidence>
<evidence type="ECO:0000313" key="16">
    <source>
        <dbReference type="Proteomes" id="UP000712673"/>
    </source>
</evidence>
<sequence length="447" mass="49531">MMSSPTAFPFVRALQQRGARVYTVGGTVRDELLGHPRKDLDLLVTGVPQDELVRFLRRYGRVQLTGRAFGVIKLTPRDWEGPPIDIALPRTEISTGIGHRDFEVTFDHTLPVEIDLGRRDFTINAMAIDLADEHLLDPFGGYTDLQQHVLRQVNTVAFREDPLRMLRGVQLAARFHLRLEPATRAAMQDHAASLTTVAAERIAEELRKLLQAWAPSQGFTLMHEVGLLAYIFPELGHLPADAWQRALRRLDAMQQQARLQYRGHLDLLLAALLCESGLPAAGDALNAWHPAVAEAAAPRVRERLEALKMTTVGAHPDLVATLVAQSAFAVAALHTPAALRHFAHAVGLPTAFMLFELRLADRLANAPTESFADLQELCQRLQQELDQGAPLHLKALAVNGHDLQRLGIPTGPRLGQLLQILLHHVLDDPRQNTREHLLAMAQAEAAR</sequence>
<feature type="domain" description="tRNA nucleotidyltransferase/poly(A) polymerase RNA and SrmB- binding" evidence="13">
    <location>
        <begin position="178"/>
        <end position="235"/>
    </location>
</feature>
<evidence type="ECO:0000256" key="9">
    <source>
        <dbReference type="ARBA" id="ARBA00022842"/>
    </source>
</evidence>
<evidence type="ECO:0000259" key="12">
    <source>
        <dbReference type="Pfam" id="PF01743"/>
    </source>
</evidence>
<dbReference type="GO" id="GO:0016779">
    <property type="term" value="F:nucleotidyltransferase activity"/>
    <property type="evidence" value="ECO:0007669"/>
    <property type="project" value="UniProtKB-KW"/>
</dbReference>
<evidence type="ECO:0000256" key="1">
    <source>
        <dbReference type="ARBA" id="ARBA00001946"/>
    </source>
</evidence>
<name>A0A937VY32_UNCTE</name>